<dbReference type="PANTHER" id="PTHR34477:SF1">
    <property type="entry name" value="UPF0213 PROTEIN YHBQ"/>
    <property type="match status" value="1"/>
</dbReference>
<protein>
    <submittedName>
        <fullName evidence="3">Excinuclease ABC C subunit domain protein</fullName>
    </submittedName>
</protein>
<keyword evidence="4" id="KW-1185">Reference proteome</keyword>
<accession>C8VZ03</accession>
<dbReference type="SUPFAM" id="SSF82771">
    <property type="entry name" value="GIY-YIG endonuclease"/>
    <property type="match status" value="1"/>
</dbReference>
<dbReference type="InterPro" id="IPR000305">
    <property type="entry name" value="GIY-YIG_endonuc"/>
</dbReference>
<evidence type="ECO:0000259" key="2">
    <source>
        <dbReference type="PROSITE" id="PS50164"/>
    </source>
</evidence>
<organism evidence="3 4">
    <name type="scientific">Desulfofarcimen acetoxidans (strain ATCC 49208 / DSM 771 / KCTC 5769 / VKM B-1644 / 5575)</name>
    <name type="common">Desulfotomaculum acetoxidans</name>
    <dbReference type="NCBI Taxonomy" id="485916"/>
    <lineage>
        <taxon>Bacteria</taxon>
        <taxon>Bacillati</taxon>
        <taxon>Bacillota</taxon>
        <taxon>Clostridia</taxon>
        <taxon>Eubacteriales</taxon>
        <taxon>Peptococcaceae</taxon>
        <taxon>Desulfofarcimen</taxon>
    </lineage>
</organism>
<dbReference type="Proteomes" id="UP000002217">
    <property type="component" value="Chromosome"/>
</dbReference>
<dbReference type="KEGG" id="dae:Dtox_2084"/>
<name>C8VZ03_DESAS</name>
<dbReference type="PANTHER" id="PTHR34477">
    <property type="entry name" value="UPF0213 PROTEIN YHBQ"/>
    <property type="match status" value="1"/>
</dbReference>
<comment type="similarity">
    <text evidence="1">Belongs to the UPF0213 family.</text>
</comment>
<dbReference type="Pfam" id="PF01541">
    <property type="entry name" value="GIY-YIG"/>
    <property type="match status" value="1"/>
</dbReference>
<gene>
    <name evidence="3" type="ordered locus">Dtox_2084</name>
</gene>
<dbReference type="HOGENOM" id="CLU_135650_0_3_9"/>
<proteinExistence type="inferred from homology"/>
<reference evidence="3 4" key="1">
    <citation type="journal article" date="2009" name="Stand. Genomic Sci.">
        <title>Complete genome sequence of Desulfotomaculum acetoxidans type strain (5575).</title>
        <authorList>
            <person name="Spring S."/>
            <person name="Lapidus A."/>
            <person name="Schroder M."/>
            <person name="Gleim D."/>
            <person name="Sims D."/>
            <person name="Meincke L."/>
            <person name="Glavina Del Rio T."/>
            <person name="Tice H."/>
            <person name="Copeland A."/>
            <person name="Cheng J.F."/>
            <person name="Lucas S."/>
            <person name="Chen F."/>
            <person name="Nolan M."/>
            <person name="Bruce D."/>
            <person name="Goodwin L."/>
            <person name="Pitluck S."/>
            <person name="Ivanova N."/>
            <person name="Mavromatis K."/>
            <person name="Mikhailova N."/>
            <person name="Pati A."/>
            <person name="Chen A."/>
            <person name="Palaniappan K."/>
            <person name="Land M."/>
            <person name="Hauser L."/>
            <person name="Chang Y.J."/>
            <person name="Jeffries C.D."/>
            <person name="Chain P."/>
            <person name="Saunders E."/>
            <person name="Brettin T."/>
            <person name="Detter J.C."/>
            <person name="Goker M."/>
            <person name="Bristow J."/>
            <person name="Eisen J.A."/>
            <person name="Markowitz V."/>
            <person name="Hugenholtz P."/>
            <person name="Kyrpides N.C."/>
            <person name="Klenk H.P."/>
            <person name="Han C."/>
        </authorList>
    </citation>
    <scope>NUCLEOTIDE SEQUENCE [LARGE SCALE GENOMIC DNA]</scope>
    <source>
        <strain evidence="4">ATCC 49208 / DSM 771 / VKM B-1644</strain>
    </source>
</reference>
<dbReference type="PROSITE" id="PS50164">
    <property type="entry name" value="GIY_YIG"/>
    <property type="match status" value="1"/>
</dbReference>
<dbReference type="InterPro" id="IPR050190">
    <property type="entry name" value="UPF0213_domain"/>
</dbReference>
<evidence type="ECO:0000313" key="3">
    <source>
        <dbReference type="EMBL" id="ACV62913.1"/>
    </source>
</evidence>
<dbReference type="CDD" id="cd10456">
    <property type="entry name" value="GIY-YIG_UPF0213"/>
    <property type="match status" value="1"/>
</dbReference>
<sequence>MIYYVYILQCRDGSLYTGITDNPERRFNQHRQGSGSKYVRSRLPVKPVYILTCSNKSQALKMEIYIKKLSRQKKVELIENKFFLPKEV</sequence>
<dbReference type="EMBL" id="CP001720">
    <property type="protein sequence ID" value="ACV62913.1"/>
    <property type="molecule type" value="Genomic_DNA"/>
</dbReference>
<evidence type="ECO:0000313" key="4">
    <source>
        <dbReference type="Proteomes" id="UP000002217"/>
    </source>
</evidence>
<dbReference type="eggNOG" id="COG2827">
    <property type="taxonomic scope" value="Bacteria"/>
</dbReference>
<dbReference type="InterPro" id="IPR035901">
    <property type="entry name" value="GIY-YIG_endonuc_sf"/>
</dbReference>
<dbReference type="AlphaFoldDB" id="C8VZ03"/>
<dbReference type="STRING" id="485916.Dtox_2084"/>
<evidence type="ECO:0000256" key="1">
    <source>
        <dbReference type="ARBA" id="ARBA00007435"/>
    </source>
</evidence>
<feature type="domain" description="GIY-YIG" evidence="2">
    <location>
        <begin position="1"/>
        <end position="76"/>
    </location>
</feature>
<dbReference type="RefSeq" id="WP_015757617.1">
    <property type="nucleotide sequence ID" value="NC_013216.1"/>
</dbReference>
<dbReference type="Gene3D" id="3.40.1440.10">
    <property type="entry name" value="GIY-YIG endonuclease"/>
    <property type="match status" value="1"/>
</dbReference>